<dbReference type="PRINTS" id="PR00126">
    <property type="entry name" value="ATPASEGAMMA"/>
</dbReference>
<dbReference type="SUPFAM" id="SSF52943">
    <property type="entry name" value="ATP synthase (F1-ATPase), gamma subunit"/>
    <property type="match status" value="1"/>
</dbReference>
<evidence type="ECO:0000313" key="12">
    <source>
        <dbReference type="Proteomes" id="UP001499854"/>
    </source>
</evidence>
<evidence type="ECO:0000256" key="2">
    <source>
        <dbReference type="ARBA" id="ARBA00004170"/>
    </source>
</evidence>
<evidence type="ECO:0000256" key="8">
    <source>
        <dbReference type="ARBA" id="ARBA00023196"/>
    </source>
</evidence>
<dbReference type="InterPro" id="IPR000131">
    <property type="entry name" value="ATP_synth_F1_gsu"/>
</dbReference>
<dbReference type="CDD" id="cd12151">
    <property type="entry name" value="F1-ATPase_gamma"/>
    <property type="match status" value="1"/>
</dbReference>
<keyword evidence="5 10" id="KW-0375">Hydrogen ion transport</keyword>
<dbReference type="EMBL" id="BAAAQM010000092">
    <property type="protein sequence ID" value="GAA2006472.1"/>
    <property type="molecule type" value="Genomic_DNA"/>
</dbReference>
<dbReference type="PANTHER" id="PTHR11693">
    <property type="entry name" value="ATP SYNTHASE GAMMA CHAIN"/>
    <property type="match status" value="1"/>
</dbReference>
<comment type="subcellular location">
    <subcellularLocation>
        <location evidence="10">Cell membrane</location>
        <topology evidence="10">Peripheral membrane protein</topology>
    </subcellularLocation>
    <subcellularLocation>
        <location evidence="2">Membrane</location>
        <topology evidence="2">Peripheral membrane protein</topology>
    </subcellularLocation>
</comment>
<keyword evidence="10" id="KW-1003">Cell membrane</keyword>
<dbReference type="PROSITE" id="PS00153">
    <property type="entry name" value="ATPASE_GAMMA"/>
    <property type="match status" value="1"/>
</dbReference>
<evidence type="ECO:0000256" key="9">
    <source>
        <dbReference type="ARBA" id="ARBA00023310"/>
    </source>
</evidence>
<dbReference type="NCBIfam" id="NF004145">
    <property type="entry name" value="PRK05621.1-2"/>
    <property type="match status" value="1"/>
</dbReference>
<evidence type="ECO:0000256" key="10">
    <source>
        <dbReference type="HAMAP-Rule" id="MF_00815"/>
    </source>
</evidence>
<dbReference type="Pfam" id="PF00231">
    <property type="entry name" value="ATP-synt"/>
    <property type="match status" value="1"/>
</dbReference>
<sequence length="304" mass="33234">MGGQLRVYRRRIASVKATKQITRAQELIATARIVKAQQKVAASTPYAEEITRAVSAVASRSNASHALTTERAPKPGVTPKAAVVVVTSDRGFCGGYNANVLKEAEQLMQLLREQGKEPVRYVVGRKGVVYNTFRERSMAGTWVGFSDNPAYEDAREVADEVIEAFLDEDSGIDEIHLVSTRFISMLSQQPTTVRILPLQYEETTEPPPGGVFPLYEFEPSPERVLDALLPHYVRARMYNAFLQAAASEHAARRRAMKSATDNAGDLIDNLTRLANAARQAEITQEISEIVGGANALADANVGSD</sequence>
<dbReference type="NCBIfam" id="TIGR01146">
    <property type="entry name" value="ATPsyn_F1gamma"/>
    <property type="match status" value="1"/>
</dbReference>
<comment type="subunit">
    <text evidence="10">F-type ATPases have 2 components, CF(1) - the catalytic core - and CF(0) - the membrane proton channel. CF(1) has five subunits: alpha(3), beta(3), gamma(1), delta(1), epsilon(1). CF(0) has three main subunits: a, b and c.</text>
</comment>
<comment type="caution">
    <text evidence="11">The sequence shown here is derived from an EMBL/GenBank/DDBJ whole genome shotgun (WGS) entry which is preliminary data.</text>
</comment>
<organism evidence="11 12">
    <name type="scientific">Catenulispora subtropica</name>
    <dbReference type="NCBI Taxonomy" id="450798"/>
    <lineage>
        <taxon>Bacteria</taxon>
        <taxon>Bacillati</taxon>
        <taxon>Actinomycetota</taxon>
        <taxon>Actinomycetes</taxon>
        <taxon>Catenulisporales</taxon>
        <taxon>Catenulisporaceae</taxon>
        <taxon>Catenulispora</taxon>
    </lineage>
</organism>
<keyword evidence="4 10" id="KW-0813">Transport</keyword>
<accession>A0ABN2TEM7</accession>
<keyword evidence="6 10" id="KW-0406">Ion transport</keyword>
<dbReference type="Gene3D" id="3.40.1380.10">
    <property type="match status" value="1"/>
</dbReference>
<dbReference type="InterPro" id="IPR035968">
    <property type="entry name" value="ATP_synth_F1_ATPase_gsu"/>
</dbReference>
<evidence type="ECO:0000256" key="3">
    <source>
        <dbReference type="ARBA" id="ARBA00007681"/>
    </source>
</evidence>
<comment type="function">
    <text evidence="1 10">Produces ATP from ADP in the presence of a proton gradient across the membrane. The gamma chain is believed to be important in regulating ATPase activity and the flow of protons through the CF(0) complex.</text>
</comment>
<dbReference type="HAMAP" id="MF_00815">
    <property type="entry name" value="ATP_synth_gamma_bact"/>
    <property type="match status" value="1"/>
</dbReference>
<reference evidence="11 12" key="1">
    <citation type="journal article" date="2019" name="Int. J. Syst. Evol. Microbiol.">
        <title>The Global Catalogue of Microorganisms (GCM) 10K type strain sequencing project: providing services to taxonomists for standard genome sequencing and annotation.</title>
        <authorList>
            <consortium name="The Broad Institute Genomics Platform"/>
            <consortium name="The Broad Institute Genome Sequencing Center for Infectious Disease"/>
            <person name="Wu L."/>
            <person name="Ma J."/>
        </authorList>
    </citation>
    <scope>NUCLEOTIDE SEQUENCE [LARGE SCALE GENOMIC DNA]</scope>
    <source>
        <strain evidence="11 12">JCM 16013</strain>
    </source>
</reference>
<keyword evidence="8 10" id="KW-0139">CF(1)</keyword>
<keyword evidence="7 10" id="KW-0472">Membrane</keyword>
<protein>
    <recommendedName>
        <fullName evidence="10">ATP synthase gamma chain</fullName>
    </recommendedName>
    <alternativeName>
        <fullName evidence="10">ATP synthase F1 sector gamma subunit</fullName>
    </alternativeName>
    <alternativeName>
        <fullName evidence="10">F-ATPase gamma subunit</fullName>
    </alternativeName>
</protein>
<dbReference type="Gene3D" id="1.10.287.80">
    <property type="entry name" value="ATP synthase, gamma subunit, helix hairpin domain"/>
    <property type="match status" value="2"/>
</dbReference>
<dbReference type="RefSeq" id="WP_344663007.1">
    <property type="nucleotide sequence ID" value="NZ_BAAAQM010000092.1"/>
</dbReference>
<evidence type="ECO:0000256" key="5">
    <source>
        <dbReference type="ARBA" id="ARBA00022781"/>
    </source>
</evidence>
<keyword evidence="9 10" id="KW-0066">ATP synthesis</keyword>
<comment type="similarity">
    <text evidence="3 10">Belongs to the ATPase gamma chain family.</text>
</comment>
<evidence type="ECO:0000256" key="6">
    <source>
        <dbReference type="ARBA" id="ARBA00023065"/>
    </source>
</evidence>
<evidence type="ECO:0000256" key="1">
    <source>
        <dbReference type="ARBA" id="ARBA00003456"/>
    </source>
</evidence>
<evidence type="ECO:0000256" key="7">
    <source>
        <dbReference type="ARBA" id="ARBA00023136"/>
    </source>
</evidence>
<keyword evidence="12" id="KW-1185">Reference proteome</keyword>
<evidence type="ECO:0000313" key="11">
    <source>
        <dbReference type="EMBL" id="GAA2006472.1"/>
    </source>
</evidence>
<dbReference type="Proteomes" id="UP001499854">
    <property type="component" value="Unassembled WGS sequence"/>
</dbReference>
<dbReference type="InterPro" id="IPR023632">
    <property type="entry name" value="ATP_synth_F1_gsu_CS"/>
</dbReference>
<name>A0ABN2TEM7_9ACTN</name>
<dbReference type="PANTHER" id="PTHR11693:SF22">
    <property type="entry name" value="ATP SYNTHASE SUBUNIT GAMMA, MITOCHONDRIAL"/>
    <property type="match status" value="1"/>
</dbReference>
<gene>
    <name evidence="10" type="primary">atpG</name>
    <name evidence="11" type="ORF">GCM10009838_85940</name>
</gene>
<evidence type="ECO:0000256" key="4">
    <source>
        <dbReference type="ARBA" id="ARBA00022448"/>
    </source>
</evidence>
<proteinExistence type="inferred from homology"/>